<proteinExistence type="predicted"/>
<reference evidence="1 2" key="1">
    <citation type="submission" date="2014-02" db="EMBL/GenBank/DDBJ databases">
        <title>Single nucleus genome sequencing reveals high similarity among nuclei of an endomycorrhizal fungus.</title>
        <authorList>
            <person name="Lin K."/>
            <person name="Geurts R."/>
            <person name="Zhang Z."/>
            <person name="Limpens E."/>
            <person name="Saunders D.G."/>
            <person name="Mu D."/>
            <person name="Pang E."/>
            <person name="Cao H."/>
            <person name="Cha H."/>
            <person name="Lin T."/>
            <person name="Zhou Q."/>
            <person name="Shang Y."/>
            <person name="Li Y."/>
            <person name="Ivanov S."/>
            <person name="Sharma T."/>
            <person name="Velzen R.V."/>
            <person name="Ruijter N.D."/>
            <person name="Aanen D.K."/>
            <person name="Win J."/>
            <person name="Kamoun S."/>
            <person name="Bisseling T."/>
            <person name="Huang S."/>
        </authorList>
    </citation>
    <scope>NUCLEOTIDE SEQUENCE [LARGE SCALE GENOMIC DNA]</scope>
    <source>
        <strain evidence="2">DAOM197198w</strain>
    </source>
</reference>
<dbReference type="SMART" id="SM00671">
    <property type="entry name" value="SEL1"/>
    <property type="match status" value="2"/>
</dbReference>
<dbReference type="AlphaFoldDB" id="A0A015HZS9"/>
<dbReference type="InterPro" id="IPR011990">
    <property type="entry name" value="TPR-like_helical_dom_sf"/>
</dbReference>
<comment type="caution">
    <text evidence="1">The sequence shown here is derived from an EMBL/GenBank/DDBJ whole genome shotgun (WGS) entry which is preliminary data.</text>
</comment>
<dbReference type="SUPFAM" id="SSF81901">
    <property type="entry name" value="HCP-like"/>
    <property type="match status" value="1"/>
</dbReference>
<dbReference type="Pfam" id="PF08238">
    <property type="entry name" value="Sel1"/>
    <property type="match status" value="2"/>
</dbReference>
<organism evidence="1 2">
    <name type="scientific">Rhizophagus irregularis (strain DAOM 197198w)</name>
    <name type="common">Glomus intraradices</name>
    <dbReference type="NCBI Taxonomy" id="1432141"/>
    <lineage>
        <taxon>Eukaryota</taxon>
        <taxon>Fungi</taxon>
        <taxon>Fungi incertae sedis</taxon>
        <taxon>Mucoromycota</taxon>
        <taxon>Glomeromycotina</taxon>
        <taxon>Glomeromycetes</taxon>
        <taxon>Glomerales</taxon>
        <taxon>Glomeraceae</taxon>
        <taxon>Rhizophagus</taxon>
    </lineage>
</organism>
<dbReference type="EMBL" id="JEMT01030195">
    <property type="protein sequence ID" value="EXX50137.1"/>
    <property type="molecule type" value="Genomic_DNA"/>
</dbReference>
<dbReference type="Proteomes" id="UP000022910">
    <property type="component" value="Unassembled WGS sequence"/>
</dbReference>
<dbReference type="PANTHER" id="PTHR45011">
    <property type="entry name" value="DAP3-BINDING CELL DEATH ENHANCER 1"/>
    <property type="match status" value="1"/>
</dbReference>
<name>A0A015HZS9_RHIIW</name>
<evidence type="ECO:0000313" key="1">
    <source>
        <dbReference type="EMBL" id="EXX50137.1"/>
    </source>
</evidence>
<sequence length="59" mass="6778">MNNLAIFYENGEGIEKNLEKAFHWYQKAAENGNENAMNNLAICYESGEGIEKDLKKAFY</sequence>
<accession>A0A015HZS9</accession>
<evidence type="ECO:0008006" key="3">
    <source>
        <dbReference type="Google" id="ProtNLM"/>
    </source>
</evidence>
<dbReference type="InterPro" id="IPR006597">
    <property type="entry name" value="Sel1-like"/>
</dbReference>
<dbReference type="InterPro" id="IPR052748">
    <property type="entry name" value="ISR_Activator"/>
</dbReference>
<protein>
    <recommendedName>
        <fullName evidence="3">Skt5p</fullName>
    </recommendedName>
</protein>
<gene>
    <name evidence="1" type="ORF">RirG_273700</name>
</gene>
<dbReference type="PANTHER" id="PTHR45011:SF1">
    <property type="entry name" value="DAP3-BINDING CELL DEATH ENHANCER 1"/>
    <property type="match status" value="1"/>
</dbReference>
<evidence type="ECO:0000313" key="2">
    <source>
        <dbReference type="Proteomes" id="UP000022910"/>
    </source>
</evidence>
<keyword evidence="2" id="KW-1185">Reference proteome</keyword>
<dbReference type="Gene3D" id="1.25.40.10">
    <property type="entry name" value="Tetratricopeptide repeat domain"/>
    <property type="match status" value="1"/>
</dbReference>
<dbReference type="HOGENOM" id="CLU_000288_36_12_1"/>